<dbReference type="GO" id="GO:0005737">
    <property type="term" value="C:cytoplasm"/>
    <property type="evidence" value="ECO:0007669"/>
    <property type="project" value="TreeGrafter"/>
</dbReference>
<dbReference type="GO" id="GO:0000184">
    <property type="term" value="P:nuclear-transcribed mRNA catabolic process, nonsense-mediated decay"/>
    <property type="evidence" value="ECO:0007669"/>
    <property type="project" value="InterPro"/>
</dbReference>
<dbReference type="EMBL" id="CP075148">
    <property type="protein sequence ID" value="UTX42638.1"/>
    <property type="molecule type" value="Genomic_DNA"/>
</dbReference>
<dbReference type="InterPro" id="IPR016024">
    <property type="entry name" value="ARM-type_fold"/>
</dbReference>
<dbReference type="SUPFAM" id="SSF48371">
    <property type="entry name" value="ARM repeat"/>
    <property type="match status" value="1"/>
</dbReference>
<reference evidence="2" key="1">
    <citation type="submission" date="2021-05" db="EMBL/GenBank/DDBJ databases">
        <title>Encephalitozoon hellem ATCC 50604 Complete Genome.</title>
        <authorList>
            <person name="Mascarenhas dos Santos A.C."/>
            <person name="Julian A.T."/>
            <person name="Pombert J.-F."/>
        </authorList>
    </citation>
    <scope>NUCLEOTIDE SEQUENCE</scope>
    <source>
        <strain evidence="2">ATCC 50604</strain>
    </source>
</reference>
<dbReference type="Gene3D" id="1.25.40.180">
    <property type="match status" value="2"/>
</dbReference>
<protein>
    <submittedName>
        <fullName evidence="2">U2 snRNP component Hsh115</fullName>
    </submittedName>
</protein>
<organism evidence="2 3">
    <name type="scientific">Encephalitozoon hellem</name>
    <name type="common">Microsporidian parasite</name>
    <dbReference type="NCBI Taxonomy" id="27973"/>
    <lineage>
        <taxon>Eukaryota</taxon>
        <taxon>Fungi</taxon>
        <taxon>Fungi incertae sedis</taxon>
        <taxon>Microsporidia</taxon>
        <taxon>Unikaryonidae</taxon>
        <taxon>Encephalitozoon</taxon>
    </lineage>
</organism>
<evidence type="ECO:0000259" key="1">
    <source>
        <dbReference type="Pfam" id="PF02854"/>
    </source>
</evidence>
<dbReference type="InterPro" id="IPR003890">
    <property type="entry name" value="MIF4G-like_typ-3"/>
</dbReference>
<dbReference type="GO" id="GO:0035145">
    <property type="term" value="C:exon-exon junction complex"/>
    <property type="evidence" value="ECO:0007669"/>
    <property type="project" value="TreeGrafter"/>
</dbReference>
<gene>
    <name evidence="2" type="ORF">GPU96_02g03530</name>
</gene>
<feature type="domain" description="MIF4G" evidence="1">
    <location>
        <begin position="258"/>
        <end position="405"/>
    </location>
</feature>
<dbReference type="GO" id="GO:0003723">
    <property type="term" value="F:RNA binding"/>
    <property type="evidence" value="ECO:0007669"/>
    <property type="project" value="InterPro"/>
</dbReference>
<name>A0A9Q9F7T0_ENCHE</name>
<dbReference type="Pfam" id="PF02854">
    <property type="entry name" value="MIF4G"/>
    <property type="match status" value="1"/>
</dbReference>
<accession>A0A9Q9F7T0</accession>
<dbReference type="PANTHER" id="PTHR12839:SF7">
    <property type="entry name" value="REGULATOR OF NONSENSE TRANSCRIPTS 2"/>
    <property type="match status" value="1"/>
</dbReference>
<proteinExistence type="predicted"/>
<dbReference type="InterPro" id="IPR039762">
    <property type="entry name" value="Nmd2/UPF2"/>
</dbReference>
<evidence type="ECO:0000313" key="2">
    <source>
        <dbReference type="EMBL" id="UTX42638.1"/>
    </source>
</evidence>
<sequence length="602" mass="68980">MNWQDELKVLGGSGVARKRNSPLKKKLSIIKKLKNISSEDVDAIRNDLALEDMSKFTSEIVSSLLLTKVQSENDIKNVVRVTSALVACGDFARQLTNELGKAISHGIQDAERYWLAAYFFDLQTLTRETTGKEGWREGLIKDLCSKMDVRPRVLFLWYMKESYKDDAIQAEITIQANKVEPLAIEDDEKLAEMARSLGIEVHGKGDGFKKMIGVEDEEFHYYTGRTSSLECYSGSLDAKEIRDYIIIHSGDSEKLDALSRCIKNASNQKEIISAIIQLKLNPNFITPIARILKSMGGIGRKVVSALFKEIYQSKSIGHNDVVSNCLLISEMCKFKEASADEMFGLLDYLFKVRNIEAYCACLNGIGRYFLLNESTNHRIREFIERIRNYKTSKTDFIHANNCLSRVFSPSQTMLNADYRGFFRHFFRKEVFSEGSPIWTRLVRSKATLVTIFLHPWAFEDIDFLASLVHRAGVQVQMIEVVLSSIEIMYVHSRHKCIALGRLYSSLMLLERKDKWPRLIDKAFRLEIDTCFKCKIIIILLQKMPIDIQRQYFPIVRACVDSEDSLDLRILFSNFCESIGVEPPGVDYEDSFDEELNFIRSYA</sequence>
<evidence type="ECO:0000313" key="3">
    <source>
        <dbReference type="Proteomes" id="UP001059546"/>
    </source>
</evidence>
<dbReference type="Proteomes" id="UP001059546">
    <property type="component" value="Chromosome II"/>
</dbReference>
<dbReference type="PANTHER" id="PTHR12839">
    <property type="entry name" value="NONSENSE-MEDIATED MRNA DECAY PROTEIN 2 UP-FRAMESHIFT SUPPRESSOR 2"/>
    <property type="match status" value="1"/>
</dbReference>
<dbReference type="AlphaFoldDB" id="A0A9Q9F7T0"/>